<dbReference type="STRING" id="1340429.A0A2G4SSS6"/>
<comment type="similarity">
    <text evidence="2">Belongs to the class-I pyridoxal-phosphate-dependent aminotransferase family.</text>
</comment>
<reference evidence="7 8" key="1">
    <citation type="journal article" date="2016" name="Proc. Natl. Acad. Sci. U.S.A.">
        <title>Lipid metabolic changes in an early divergent fungus govern the establishment of a mutualistic symbiosis with endobacteria.</title>
        <authorList>
            <person name="Lastovetsky O.A."/>
            <person name="Gaspar M.L."/>
            <person name="Mondo S.J."/>
            <person name="LaButti K.M."/>
            <person name="Sandor L."/>
            <person name="Grigoriev I.V."/>
            <person name="Henry S.A."/>
            <person name="Pawlowska T.E."/>
        </authorList>
    </citation>
    <scope>NUCLEOTIDE SEQUENCE [LARGE SCALE GENOMIC DNA]</scope>
    <source>
        <strain evidence="7 8">ATCC 52813</strain>
    </source>
</reference>
<proteinExistence type="inferred from homology"/>
<dbReference type="GO" id="GO:0008483">
    <property type="term" value="F:transaminase activity"/>
    <property type="evidence" value="ECO:0007669"/>
    <property type="project" value="UniProtKB-KW"/>
</dbReference>
<keyword evidence="5" id="KW-0663">Pyridoxal phosphate</keyword>
<dbReference type="SUPFAM" id="SSF53383">
    <property type="entry name" value="PLP-dependent transferases"/>
    <property type="match status" value="1"/>
</dbReference>
<sequence>MGNDNHHKKHHFRDIAEEVMTEIMSEKHSEAHQLLRNAPGNENRSMAAKNRGEVHGITHPGSTGVIYVMDRATKNGYTPDSEEWANFGQGAPEVGHIDGCKERPRQIDIPEEAYEYASTTGIKELRKAVANLYNEIYRKNKSSKYTEENVCIVPGGRAGLSRLASAMGDVNVGYFLPEYTAYEQMLSVFRRFVPIPTALEEETRYHISPETLKKEISSRGLSVIVASNPRNPTGQVIQDDELAALVQIAKERHTAMIMDEFYSAYIYDREEGKTVSIAEFVEDVNEDPIIVVDGLTKNYRMPGWRVCWIVAPKAVITAMEQAGSYLEGGANHPLQHAAIPFLAPEVYKQEAKALQRHFKEKRDYVLKRLEEMGLKVKVPPNATFYIWLDVCGLPEPLNIGLTFFEECLKEKVIVVPGIFFDVNPAHRRELFESPCHHFVRLSFGPPMEQVKKGLDNIERMINKFKNKSK</sequence>
<comment type="cofactor">
    <cofactor evidence="1">
        <name>pyridoxal 5'-phosphate</name>
        <dbReference type="ChEBI" id="CHEBI:597326"/>
    </cofactor>
</comment>
<protein>
    <submittedName>
        <fullName evidence="7">Aminotransferase</fullName>
    </submittedName>
</protein>
<dbReference type="EMBL" id="KZ303851">
    <property type="protein sequence ID" value="PHZ11805.1"/>
    <property type="molecule type" value="Genomic_DNA"/>
</dbReference>
<evidence type="ECO:0000256" key="4">
    <source>
        <dbReference type="ARBA" id="ARBA00022679"/>
    </source>
</evidence>
<name>A0A2G4SSS6_RHIZD</name>
<evidence type="ECO:0000313" key="7">
    <source>
        <dbReference type="EMBL" id="PHZ11805.1"/>
    </source>
</evidence>
<dbReference type="GO" id="GO:0030170">
    <property type="term" value="F:pyridoxal phosphate binding"/>
    <property type="evidence" value="ECO:0007669"/>
    <property type="project" value="InterPro"/>
</dbReference>
<dbReference type="InterPro" id="IPR004839">
    <property type="entry name" value="Aminotransferase_I/II_large"/>
</dbReference>
<evidence type="ECO:0000256" key="5">
    <source>
        <dbReference type="ARBA" id="ARBA00022898"/>
    </source>
</evidence>
<dbReference type="RefSeq" id="XP_023465513.1">
    <property type="nucleotide sequence ID" value="XM_023608972.1"/>
</dbReference>
<feature type="domain" description="Aminotransferase class I/classII large" evidence="6">
    <location>
        <begin position="84"/>
        <end position="457"/>
    </location>
</feature>
<evidence type="ECO:0000259" key="6">
    <source>
        <dbReference type="Pfam" id="PF00155"/>
    </source>
</evidence>
<gene>
    <name evidence="7" type="ORF">RHIMIDRAFT_238469</name>
</gene>
<evidence type="ECO:0000256" key="2">
    <source>
        <dbReference type="ARBA" id="ARBA00007441"/>
    </source>
</evidence>
<accession>A0A2G4SSS6</accession>
<dbReference type="Pfam" id="PF00155">
    <property type="entry name" value="Aminotran_1_2"/>
    <property type="match status" value="1"/>
</dbReference>
<keyword evidence="3 7" id="KW-0032">Aminotransferase</keyword>
<dbReference type="GeneID" id="35439962"/>
<evidence type="ECO:0000313" key="8">
    <source>
        <dbReference type="Proteomes" id="UP000242254"/>
    </source>
</evidence>
<organism evidence="7 8">
    <name type="scientific">Rhizopus microsporus ATCC 52813</name>
    <dbReference type="NCBI Taxonomy" id="1340429"/>
    <lineage>
        <taxon>Eukaryota</taxon>
        <taxon>Fungi</taxon>
        <taxon>Fungi incertae sedis</taxon>
        <taxon>Mucoromycota</taxon>
        <taxon>Mucoromycotina</taxon>
        <taxon>Mucoromycetes</taxon>
        <taxon>Mucorales</taxon>
        <taxon>Mucorineae</taxon>
        <taxon>Rhizopodaceae</taxon>
        <taxon>Rhizopus</taxon>
    </lineage>
</organism>
<dbReference type="GO" id="GO:0006520">
    <property type="term" value="P:amino acid metabolic process"/>
    <property type="evidence" value="ECO:0007669"/>
    <property type="project" value="InterPro"/>
</dbReference>
<dbReference type="InterPro" id="IPR050596">
    <property type="entry name" value="AspAT/PAT-like"/>
</dbReference>
<dbReference type="Proteomes" id="UP000242254">
    <property type="component" value="Unassembled WGS sequence"/>
</dbReference>
<keyword evidence="8" id="KW-1185">Reference proteome</keyword>
<dbReference type="PANTHER" id="PTHR46383">
    <property type="entry name" value="ASPARTATE AMINOTRANSFERASE"/>
    <property type="match status" value="1"/>
</dbReference>
<evidence type="ECO:0000256" key="3">
    <source>
        <dbReference type="ARBA" id="ARBA00022576"/>
    </source>
</evidence>
<dbReference type="PANTHER" id="PTHR46383:SF1">
    <property type="entry name" value="ASPARTATE AMINOTRANSFERASE"/>
    <property type="match status" value="1"/>
</dbReference>
<dbReference type="CDD" id="cd00609">
    <property type="entry name" value="AAT_like"/>
    <property type="match status" value="1"/>
</dbReference>
<dbReference type="AlphaFoldDB" id="A0A2G4SSS6"/>
<dbReference type="Gene3D" id="3.40.640.10">
    <property type="entry name" value="Type I PLP-dependent aspartate aminotransferase-like (Major domain)"/>
    <property type="match status" value="1"/>
</dbReference>
<keyword evidence="4 7" id="KW-0808">Transferase</keyword>
<evidence type="ECO:0000256" key="1">
    <source>
        <dbReference type="ARBA" id="ARBA00001933"/>
    </source>
</evidence>
<dbReference type="InterPro" id="IPR015424">
    <property type="entry name" value="PyrdxlP-dep_Trfase"/>
</dbReference>
<dbReference type="InterPro" id="IPR015421">
    <property type="entry name" value="PyrdxlP-dep_Trfase_major"/>
</dbReference>